<dbReference type="GO" id="GO:0005886">
    <property type="term" value="C:plasma membrane"/>
    <property type="evidence" value="ECO:0007669"/>
    <property type="project" value="UniProtKB-SubCell"/>
</dbReference>
<evidence type="ECO:0000256" key="3">
    <source>
        <dbReference type="ARBA" id="ARBA00022475"/>
    </source>
</evidence>
<dbReference type="InterPro" id="IPR002191">
    <property type="entry name" value="Bac_export_3"/>
</dbReference>
<dbReference type="PRINTS" id="PR00952">
    <property type="entry name" value="TYPE3IMQPROT"/>
</dbReference>
<keyword evidence="5 7" id="KW-1133">Transmembrane helix</keyword>
<dbReference type="PANTHER" id="PTHR34040:SF2">
    <property type="entry name" value="FLAGELLAR BIOSYNTHETIC PROTEIN FLIQ"/>
    <property type="match status" value="1"/>
</dbReference>
<dbReference type="Pfam" id="PF01313">
    <property type="entry name" value="Bac_export_3"/>
    <property type="match status" value="1"/>
</dbReference>
<evidence type="ECO:0008006" key="10">
    <source>
        <dbReference type="Google" id="ProtNLM"/>
    </source>
</evidence>
<keyword evidence="6 7" id="KW-0472">Membrane</keyword>
<dbReference type="RefSeq" id="WP_171778574.1">
    <property type="nucleotide sequence ID" value="NZ_CP045273.1"/>
</dbReference>
<comment type="similarity">
    <text evidence="2">Belongs to the FliQ/MopD/SpaQ family.</text>
</comment>
<evidence type="ECO:0000256" key="6">
    <source>
        <dbReference type="ARBA" id="ARBA00023136"/>
    </source>
</evidence>
<evidence type="ECO:0000256" key="5">
    <source>
        <dbReference type="ARBA" id="ARBA00022989"/>
    </source>
</evidence>
<protein>
    <recommendedName>
        <fullName evidence="10">Flagellar biosynthetic protein FliQ</fullName>
    </recommendedName>
</protein>
<evidence type="ECO:0000256" key="1">
    <source>
        <dbReference type="ARBA" id="ARBA00004651"/>
    </source>
</evidence>
<dbReference type="EMBL" id="CP045273">
    <property type="protein sequence ID" value="QJX80579.1"/>
    <property type="molecule type" value="Genomic_DNA"/>
</dbReference>
<evidence type="ECO:0000313" key="8">
    <source>
        <dbReference type="EMBL" id="QJX80579.1"/>
    </source>
</evidence>
<evidence type="ECO:0000256" key="2">
    <source>
        <dbReference type="ARBA" id="ARBA00006156"/>
    </source>
</evidence>
<dbReference type="PANTHER" id="PTHR34040">
    <property type="entry name" value="FLAGELLAR BIOSYNTHETIC PROTEIN FLIQ"/>
    <property type="match status" value="1"/>
</dbReference>
<dbReference type="Proteomes" id="UP000501076">
    <property type="component" value="Plasmid pFDU301A"/>
</dbReference>
<comment type="subcellular location">
    <subcellularLocation>
        <location evidence="1">Cell membrane</location>
        <topology evidence="1">Multi-pass membrane protein</topology>
    </subcellularLocation>
</comment>
<name>A0A6M6E632_PRIMG</name>
<dbReference type="AlphaFoldDB" id="A0A6M6E632"/>
<dbReference type="GO" id="GO:0009306">
    <property type="term" value="P:protein secretion"/>
    <property type="evidence" value="ECO:0007669"/>
    <property type="project" value="InterPro"/>
</dbReference>
<sequence length="88" mass="10007">MDVSNVNYIFQQYMMTTLVILFPVLAITFVLAIVVGIFQAMTQINEQTLSFTPKLLVVFFIILAFGGIMFDKLVQLIQETLRLAPTIF</sequence>
<evidence type="ECO:0000313" key="9">
    <source>
        <dbReference type="Proteomes" id="UP000501076"/>
    </source>
</evidence>
<geneLocation type="plasmid" evidence="9">
    <name>pfdu301a</name>
</geneLocation>
<evidence type="ECO:0000256" key="7">
    <source>
        <dbReference type="SAM" id="Phobius"/>
    </source>
</evidence>
<accession>A0A6M6E632</accession>
<organism evidence="8 9">
    <name type="scientific">Priestia megaterium</name>
    <name type="common">Bacillus megaterium</name>
    <dbReference type="NCBI Taxonomy" id="1404"/>
    <lineage>
        <taxon>Bacteria</taxon>
        <taxon>Bacillati</taxon>
        <taxon>Bacillota</taxon>
        <taxon>Bacilli</taxon>
        <taxon>Bacillales</taxon>
        <taxon>Bacillaceae</taxon>
        <taxon>Priestia</taxon>
    </lineage>
</organism>
<proteinExistence type="inferred from homology"/>
<reference evidence="8 9" key="1">
    <citation type="submission" date="2019-10" db="EMBL/GenBank/DDBJ databases">
        <title>Complete genome sequences for adaption low water activity.</title>
        <authorList>
            <person name="Zhao L."/>
            <person name="Zhong J."/>
        </authorList>
    </citation>
    <scope>NUCLEOTIDE SEQUENCE [LARGE SCALE GENOMIC DNA]</scope>
    <source>
        <strain evidence="8 9">FDU301</strain>
        <plasmid evidence="9">pfdu301a</plasmid>
    </source>
</reference>
<keyword evidence="3" id="KW-1003">Cell membrane</keyword>
<feature type="transmembrane region" description="Helical" evidence="7">
    <location>
        <begin position="20"/>
        <end position="39"/>
    </location>
</feature>
<keyword evidence="8" id="KW-0614">Plasmid</keyword>
<evidence type="ECO:0000256" key="4">
    <source>
        <dbReference type="ARBA" id="ARBA00022692"/>
    </source>
</evidence>
<feature type="transmembrane region" description="Helical" evidence="7">
    <location>
        <begin position="51"/>
        <end position="70"/>
    </location>
</feature>
<keyword evidence="4 7" id="KW-0812">Transmembrane</keyword>
<gene>
    <name evidence="8" type="ORF">FDZ14_31305</name>
</gene>